<sequence length="204" mass="22639">MKTILKLLVISIGLNAMSCTDRTAREVYTPQLPPITQTGANTFGAIINGKVMIPRNSIGYIPPGNSHYAVRYYTSSNYEEIQASDAKDGTGNIYIYIEKQSNSPEFITGNFIFQDSNGSSESSFAKGIMMTVYLKNNTSPFNKYLSLANTGSITITRNDSNVISGTFSCKLKNKDNPEDIIEVKDGRFDFNKQTINTTNFPYFP</sequence>
<dbReference type="EMBL" id="JAQZHK010000006">
    <property type="protein sequence ID" value="MDY3513170.1"/>
    <property type="molecule type" value="Genomic_DNA"/>
</dbReference>
<evidence type="ECO:0000313" key="1">
    <source>
        <dbReference type="EMBL" id="MDY3513170.1"/>
    </source>
</evidence>
<accession>A0AAP6HHV4</accession>
<gene>
    <name evidence="1" type="ORF">PG303_08085</name>
</gene>
<name>A0AAP6HHV4_RIEAN</name>
<comment type="caution">
    <text evidence="1">The sequence shown here is derived from an EMBL/GenBank/DDBJ whole genome shotgun (WGS) entry which is preliminary data.</text>
</comment>
<evidence type="ECO:0000313" key="2">
    <source>
        <dbReference type="Proteomes" id="UP001284033"/>
    </source>
</evidence>
<organism evidence="1 2">
    <name type="scientific">Riemerella anatipestifer</name>
    <name type="common">Moraxella anatipestifer</name>
    <dbReference type="NCBI Taxonomy" id="34085"/>
    <lineage>
        <taxon>Bacteria</taxon>
        <taxon>Pseudomonadati</taxon>
        <taxon>Bacteroidota</taxon>
        <taxon>Flavobacteriia</taxon>
        <taxon>Flavobacteriales</taxon>
        <taxon>Weeksellaceae</taxon>
        <taxon>Riemerella</taxon>
    </lineage>
</organism>
<reference evidence="1" key="1">
    <citation type="submission" date="2023-01" db="EMBL/GenBank/DDBJ databases">
        <title>Genome-based studies on antimicrobial resistance profiles of Riemerella anatipestifer in China, 1994 to 2021.</title>
        <authorList>
            <person name="Yang Z."/>
            <person name="Zhu D."/>
        </authorList>
    </citation>
    <scope>NUCLEOTIDE SEQUENCE</scope>
    <source>
        <strain evidence="1">RCAD1218</strain>
    </source>
</reference>
<dbReference type="RefSeq" id="WP_154468849.1">
    <property type="nucleotide sequence ID" value="NZ_CP121210.1"/>
</dbReference>
<dbReference type="AlphaFoldDB" id="A0AAP6HHV4"/>
<proteinExistence type="predicted"/>
<protein>
    <submittedName>
        <fullName evidence="1">Uncharacterized protein</fullName>
    </submittedName>
</protein>
<dbReference type="Proteomes" id="UP001284033">
    <property type="component" value="Unassembled WGS sequence"/>
</dbReference>